<dbReference type="InterPro" id="IPR017463">
    <property type="entry name" value="Sulphur_relay_TusD/DsrE"/>
</dbReference>
<evidence type="ECO:0000256" key="2">
    <source>
        <dbReference type="ARBA" id="ARBA00007067"/>
    </source>
</evidence>
<accession>A0A6G9QKV3</accession>
<dbReference type="PANTHER" id="PTHR34874">
    <property type="entry name" value="PROTEIN YCHN"/>
    <property type="match status" value="1"/>
</dbReference>
<dbReference type="EMBL" id="CP050313">
    <property type="protein sequence ID" value="QIR14687.1"/>
    <property type="molecule type" value="Genomic_DNA"/>
</dbReference>
<dbReference type="KEGG" id="saes:HBH39_09495"/>
<dbReference type="NCBIfam" id="NF001237">
    <property type="entry name" value="PRK00207.1"/>
    <property type="match status" value="1"/>
</dbReference>
<comment type="similarity">
    <text evidence="2">Belongs to the DsrE/TusD family.</text>
</comment>
<dbReference type="AlphaFoldDB" id="A0A6G9QKV3"/>
<name>A0A6G9QKV3_9GAMM</name>
<keyword evidence="6" id="KW-1185">Reference proteome</keyword>
<evidence type="ECO:0000256" key="4">
    <source>
        <dbReference type="ARBA" id="ARBA00022679"/>
    </source>
</evidence>
<reference evidence="5 6" key="1">
    <citation type="submission" date="2020-03" db="EMBL/GenBank/DDBJ databases">
        <title>Complete genome sequence of Shewanella sp.</title>
        <authorList>
            <person name="Kim Y.-S."/>
            <person name="Kim S.-J."/>
            <person name="Jung H.-K."/>
            <person name="Kim K.-H."/>
        </authorList>
    </citation>
    <scope>NUCLEOTIDE SEQUENCE [LARGE SCALE GENOMIC DNA]</scope>
    <source>
        <strain evidence="5 6">PN3F2</strain>
    </source>
</reference>
<gene>
    <name evidence="5" type="primary">tusD</name>
    <name evidence="5" type="ORF">HBH39_09495</name>
</gene>
<dbReference type="InterPro" id="IPR027396">
    <property type="entry name" value="DsrEFH-like"/>
</dbReference>
<dbReference type="InterPro" id="IPR003787">
    <property type="entry name" value="Sulphur_relay_DsrE/F-like"/>
</dbReference>
<comment type="subcellular location">
    <subcellularLocation>
        <location evidence="1">Cytoplasm</location>
    </subcellularLocation>
</comment>
<dbReference type="GO" id="GO:1990228">
    <property type="term" value="C:sulfurtransferase complex"/>
    <property type="evidence" value="ECO:0007669"/>
    <property type="project" value="TreeGrafter"/>
</dbReference>
<proteinExistence type="inferred from homology"/>
<dbReference type="SUPFAM" id="SSF75169">
    <property type="entry name" value="DsrEFH-like"/>
    <property type="match status" value="1"/>
</dbReference>
<sequence length="129" mass="14200">MSKFIVQVNGPAYGSTASYRAIQFCHAAIAAGHQIIRVFFYQDGVLNSNTLNCPASDEHDIHKMWQDLSNKHQIQLTNCVSAALRRGVLSPQDATENGKPQWNSSAEFTMGGLGELVIGIEKADRFISF</sequence>
<evidence type="ECO:0000313" key="5">
    <source>
        <dbReference type="EMBL" id="QIR14687.1"/>
    </source>
</evidence>
<dbReference type="Proteomes" id="UP000502608">
    <property type="component" value="Chromosome"/>
</dbReference>
<dbReference type="Gene3D" id="3.40.1260.10">
    <property type="entry name" value="DsrEFH-like"/>
    <property type="match status" value="1"/>
</dbReference>
<organism evidence="5 6">
    <name type="scientific">Shewanella aestuarii</name>
    <dbReference type="NCBI Taxonomy" id="1028752"/>
    <lineage>
        <taxon>Bacteria</taxon>
        <taxon>Pseudomonadati</taxon>
        <taxon>Pseudomonadota</taxon>
        <taxon>Gammaproteobacteria</taxon>
        <taxon>Alteromonadales</taxon>
        <taxon>Shewanellaceae</taxon>
        <taxon>Shewanella</taxon>
    </lineage>
</organism>
<dbReference type="NCBIfam" id="TIGR03012">
    <property type="entry name" value="sulf_tusD_dsrE"/>
    <property type="match status" value="1"/>
</dbReference>
<keyword evidence="4 5" id="KW-0808">Transferase</keyword>
<dbReference type="GO" id="GO:0016783">
    <property type="term" value="F:sulfurtransferase activity"/>
    <property type="evidence" value="ECO:0007669"/>
    <property type="project" value="InterPro"/>
</dbReference>
<evidence type="ECO:0000256" key="1">
    <source>
        <dbReference type="ARBA" id="ARBA00004496"/>
    </source>
</evidence>
<dbReference type="PANTHER" id="PTHR34874:SF3">
    <property type="entry name" value="SULFURTRANSFERASE TUSD"/>
    <property type="match status" value="1"/>
</dbReference>
<evidence type="ECO:0000313" key="6">
    <source>
        <dbReference type="Proteomes" id="UP000502608"/>
    </source>
</evidence>
<dbReference type="FunFam" id="3.40.1260.10:FF:000001">
    <property type="entry name" value="Sulfurtransferase TusD"/>
    <property type="match status" value="1"/>
</dbReference>
<keyword evidence="3" id="KW-0963">Cytoplasm</keyword>
<dbReference type="Pfam" id="PF02635">
    <property type="entry name" value="DsrE"/>
    <property type="match status" value="1"/>
</dbReference>
<dbReference type="GO" id="GO:0002143">
    <property type="term" value="P:tRNA wobble position uridine thiolation"/>
    <property type="evidence" value="ECO:0007669"/>
    <property type="project" value="TreeGrafter"/>
</dbReference>
<dbReference type="RefSeq" id="WP_167677696.1">
    <property type="nucleotide sequence ID" value="NZ_CP050313.1"/>
</dbReference>
<protein>
    <submittedName>
        <fullName evidence="5">Sulfurtransferase complex subunit TusD</fullName>
    </submittedName>
</protein>
<dbReference type="GO" id="GO:0097163">
    <property type="term" value="F:sulfur carrier activity"/>
    <property type="evidence" value="ECO:0007669"/>
    <property type="project" value="TreeGrafter"/>
</dbReference>
<evidence type="ECO:0000256" key="3">
    <source>
        <dbReference type="ARBA" id="ARBA00022490"/>
    </source>
</evidence>